<organism evidence="7 8">
    <name type="scientific">Planococcus citreus</name>
    <dbReference type="NCBI Taxonomy" id="1373"/>
    <lineage>
        <taxon>Bacteria</taxon>
        <taxon>Bacillati</taxon>
        <taxon>Bacillota</taxon>
        <taxon>Bacilli</taxon>
        <taxon>Bacillales</taxon>
        <taxon>Caryophanaceae</taxon>
        <taxon>Planococcus</taxon>
    </lineage>
</organism>
<keyword evidence="5" id="KW-0119">Carbohydrate metabolism</keyword>
<sequence length="552" mass="65078">MSTSIPQQQEEGDELEKTWWKEAVVYQIYPRSFFDTNGDGLGDLNGIRAKLDYLQELGVDMIWLCPVYKSPNVDNGYDVSDYQAIMDEMGTMDDFDRLLEDIHSRGMKIMMDLVLNHTSDQHPWFLESKSSKDSPKRDWYVWRDHPTNWESIFGGPAWTYDPKTRQYYFHLFSKSQVDLNWENPELRRAIYDMILWWLDKGIDGFRVDAINHLKKEYTDMPNPEGLNYVPAWEKMTNVQGIQELLAELRRETFDRYDVVTVGEANSVRAHEISEWISEEEGKFNMIFHLEAHEEAWDEESAGVDVDDLRIVLDRWQRSAQGIAWNSLYLENHDRPRTVSTWGNDREHWRESATALGCMYFFMQGTPFIYQGQEIGMTNAPFDDINMYRDIETKNMYRYNRQKGVPHKDLMKTIKKISRDHARTPMQWNFGANAGFTGGTPWIPLNPNFNWLNVKAQQQDPQSVLSFYKKMLKLRKDHEALVYGSTHLTYLECPYVYAYTREYGEARYLIISHLDDDTCSWWNPVDGELLLSNYDSYVDGKLQPYEARVYLLN</sequence>
<dbReference type="FunFam" id="3.20.20.80:FF:000064">
    <property type="entry name" value="Oligo-1,6-glucosidase"/>
    <property type="match status" value="2"/>
</dbReference>
<comment type="catalytic activity">
    <reaction evidence="5">
        <text>Endohydrolysis of (1-&gt;4)-alpha-D-glucosidic linkages in polysaccharides containing three or more (1-&gt;4)-alpha-linked D-glucose units.</text>
        <dbReference type="EC" id="3.2.1.1"/>
    </reaction>
</comment>
<comment type="similarity">
    <text evidence="1 4">Belongs to the glycosyl hydrolase 13 family.</text>
</comment>
<dbReference type="PANTHER" id="PTHR10357">
    <property type="entry name" value="ALPHA-AMYLASE FAMILY MEMBER"/>
    <property type="match status" value="1"/>
</dbReference>
<evidence type="ECO:0000256" key="1">
    <source>
        <dbReference type="ARBA" id="ARBA00008061"/>
    </source>
</evidence>
<dbReference type="Gene3D" id="3.20.20.80">
    <property type="entry name" value="Glycosidases"/>
    <property type="match status" value="1"/>
</dbReference>
<dbReference type="SMART" id="SM00642">
    <property type="entry name" value="Aamy"/>
    <property type="match status" value="1"/>
</dbReference>
<dbReference type="InterPro" id="IPR006046">
    <property type="entry name" value="Alpha_amylase"/>
</dbReference>
<dbReference type="InterPro" id="IPR017853">
    <property type="entry name" value="GH"/>
</dbReference>
<comment type="caution">
    <text evidence="7">The sequence shown here is derived from an EMBL/GenBank/DDBJ whole genome shotgun (WGS) entry which is preliminary data.</text>
</comment>
<evidence type="ECO:0000256" key="4">
    <source>
        <dbReference type="RuleBase" id="RU003615"/>
    </source>
</evidence>
<dbReference type="Gene3D" id="3.90.400.10">
    <property type="entry name" value="Oligo-1,6-glucosidase, Domain 2"/>
    <property type="match status" value="1"/>
</dbReference>
<dbReference type="SUPFAM" id="SSF51445">
    <property type="entry name" value="(Trans)glycosidases"/>
    <property type="match status" value="1"/>
</dbReference>
<evidence type="ECO:0000313" key="7">
    <source>
        <dbReference type="EMBL" id="RLJ86870.1"/>
    </source>
</evidence>
<dbReference type="Gene3D" id="2.60.40.1180">
    <property type="entry name" value="Golgi alpha-mannosidase II"/>
    <property type="match status" value="1"/>
</dbReference>
<dbReference type="EC" id="3.2.1.1" evidence="5"/>
<dbReference type="RefSeq" id="WP_121300599.1">
    <property type="nucleotide sequence ID" value="NZ_QBEW01000030.1"/>
</dbReference>
<reference evidence="7 8" key="1">
    <citation type="submission" date="2018-10" db="EMBL/GenBank/DDBJ databases">
        <title>Genomic Encyclopedia of Type Strains, Phase IV (KMG-IV): sequencing the most valuable type-strain genomes for metagenomic binning, comparative biology and taxonomic classification.</title>
        <authorList>
            <person name="Goeker M."/>
        </authorList>
    </citation>
    <scope>NUCLEOTIDE SEQUENCE [LARGE SCALE GENOMIC DNA]</scope>
    <source>
        <strain evidence="7 8">DSM 20549</strain>
    </source>
</reference>
<dbReference type="FunFam" id="3.90.400.10:FF:000002">
    <property type="entry name" value="Sucrose isomerase"/>
    <property type="match status" value="1"/>
</dbReference>
<dbReference type="GO" id="GO:0043169">
    <property type="term" value="F:cation binding"/>
    <property type="evidence" value="ECO:0007669"/>
    <property type="project" value="InterPro"/>
</dbReference>
<evidence type="ECO:0000259" key="6">
    <source>
        <dbReference type="SMART" id="SM00642"/>
    </source>
</evidence>
<dbReference type="InterPro" id="IPR013780">
    <property type="entry name" value="Glyco_hydro_b"/>
</dbReference>
<dbReference type="PRINTS" id="PR00110">
    <property type="entry name" value="ALPHAAMYLASE"/>
</dbReference>
<dbReference type="OrthoDB" id="9805159at2"/>
<name>A0A497YM85_9BACL</name>
<dbReference type="InterPro" id="IPR045857">
    <property type="entry name" value="O16G_dom_2"/>
</dbReference>
<dbReference type="CDD" id="cd11333">
    <property type="entry name" value="AmyAc_SI_OligoGlu_DGase"/>
    <property type="match status" value="1"/>
</dbReference>
<keyword evidence="3 5" id="KW-0326">Glycosidase</keyword>
<evidence type="ECO:0000256" key="5">
    <source>
        <dbReference type="RuleBase" id="RU361134"/>
    </source>
</evidence>
<feature type="domain" description="Glycosyl hydrolase family 13 catalytic" evidence="6">
    <location>
        <begin position="27"/>
        <end position="422"/>
    </location>
</feature>
<protein>
    <recommendedName>
        <fullName evidence="5">Alpha-amylase</fullName>
        <ecNumber evidence="5">3.2.1.1</ecNumber>
    </recommendedName>
</protein>
<gene>
    <name evidence="7" type="ORF">DFR62_2473</name>
</gene>
<dbReference type="Proteomes" id="UP000280791">
    <property type="component" value="Unassembled WGS sequence"/>
</dbReference>
<dbReference type="AlphaFoldDB" id="A0A497YM85"/>
<keyword evidence="8" id="KW-1185">Reference proteome</keyword>
<dbReference type="Pfam" id="PF00128">
    <property type="entry name" value="Alpha-amylase"/>
    <property type="match status" value="1"/>
</dbReference>
<evidence type="ECO:0000256" key="2">
    <source>
        <dbReference type="ARBA" id="ARBA00022801"/>
    </source>
</evidence>
<evidence type="ECO:0000313" key="8">
    <source>
        <dbReference type="Proteomes" id="UP000280791"/>
    </source>
</evidence>
<evidence type="ECO:0000256" key="3">
    <source>
        <dbReference type="ARBA" id="ARBA00023295"/>
    </source>
</evidence>
<keyword evidence="2 5" id="KW-0378">Hydrolase</keyword>
<dbReference type="InterPro" id="IPR006047">
    <property type="entry name" value="GH13_cat_dom"/>
</dbReference>
<dbReference type="SUPFAM" id="SSF51011">
    <property type="entry name" value="Glycosyl hydrolase domain"/>
    <property type="match status" value="1"/>
</dbReference>
<dbReference type="GO" id="GO:0009313">
    <property type="term" value="P:oligosaccharide catabolic process"/>
    <property type="evidence" value="ECO:0007669"/>
    <property type="project" value="TreeGrafter"/>
</dbReference>
<accession>A0A497YM85</accession>
<dbReference type="GO" id="GO:0004556">
    <property type="term" value="F:alpha-amylase activity"/>
    <property type="evidence" value="ECO:0007669"/>
    <property type="project" value="UniProtKB-UniRule"/>
</dbReference>
<dbReference type="PANTHER" id="PTHR10357:SF178">
    <property type="entry name" value="OLIGO-1,6-GLUCOSIDASE 3-RELATED"/>
    <property type="match status" value="1"/>
</dbReference>
<dbReference type="EMBL" id="RCCP01000003">
    <property type="protein sequence ID" value="RLJ86870.1"/>
    <property type="molecule type" value="Genomic_DNA"/>
</dbReference>
<proteinExistence type="inferred from homology"/>